<dbReference type="Proteomes" id="UP000281553">
    <property type="component" value="Unassembled WGS sequence"/>
</dbReference>
<evidence type="ECO:0000313" key="2">
    <source>
        <dbReference type="EMBL" id="VDK39459.1"/>
    </source>
</evidence>
<keyword evidence="1" id="KW-0472">Membrane</keyword>
<protein>
    <submittedName>
        <fullName evidence="2">Uncharacterized protein</fullName>
    </submittedName>
</protein>
<dbReference type="EMBL" id="UYRU01005925">
    <property type="protein sequence ID" value="VDK39459.1"/>
    <property type="molecule type" value="Genomic_DNA"/>
</dbReference>
<dbReference type="AlphaFoldDB" id="A0A3P6PTS7"/>
<organism evidence="2 3">
    <name type="scientific">Dibothriocephalus latus</name>
    <name type="common">Fish tapeworm</name>
    <name type="synonym">Diphyllobothrium latum</name>
    <dbReference type="NCBI Taxonomy" id="60516"/>
    <lineage>
        <taxon>Eukaryota</taxon>
        <taxon>Metazoa</taxon>
        <taxon>Spiralia</taxon>
        <taxon>Lophotrochozoa</taxon>
        <taxon>Platyhelminthes</taxon>
        <taxon>Cestoda</taxon>
        <taxon>Eucestoda</taxon>
        <taxon>Diphyllobothriidea</taxon>
        <taxon>Diphyllobothriidae</taxon>
        <taxon>Dibothriocephalus</taxon>
    </lineage>
</organism>
<sequence>MCSHQLPRFQSILAHFFTFFWLFLFLQALTVVASSANVLSRTMSTTCTMSCVSRVRGSPTMVSFPTLTLILNINLMNLLLPDIWASY</sequence>
<keyword evidence="3" id="KW-1185">Reference proteome</keyword>
<proteinExistence type="predicted"/>
<feature type="transmembrane region" description="Helical" evidence="1">
    <location>
        <begin position="60"/>
        <end position="80"/>
    </location>
</feature>
<evidence type="ECO:0000256" key="1">
    <source>
        <dbReference type="SAM" id="Phobius"/>
    </source>
</evidence>
<feature type="non-terminal residue" evidence="2">
    <location>
        <position position="87"/>
    </location>
</feature>
<reference evidence="2 3" key="1">
    <citation type="submission" date="2018-11" db="EMBL/GenBank/DDBJ databases">
        <authorList>
            <consortium name="Pathogen Informatics"/>
        </authorList>
    </citation>
    <scope>NUCLEOTIDE SEQUENCE [LARGE SCALE GENOMIC DNA]</scope>
</reference>
<keyword evidence="1" id="KW-0812">Transmembrane</keyword>
<name>A0A3P6PTS7_DIBLA</name>
<gene>
    <name evidence="2" type="ORF">DILT_LOCUS1038</name>
</gene>
<keyword evidence="1" id="KW-1133">Transmembrane helix</keyword>
<accession>A0A3P6PTS7</accession>
<evidence type="ECO:0000313" key="3">
    <source>
        <dbReference type="Proteomes" id="UP000281553"/>
    </source>
</evidence>
<feature type="transmembrane region" description="Helical" evidence="1">
    <location>
        <begin position="12"/>
        <end position="39"/>
    </location>
</feature>